<accession>A0A415HUT0</accession>
<dbReference type="AlphaFoldDB" id="A0A415HUT0"/>
<dbReference type="Gene3D" id="1.10.260.40">
    <property type="entry name" value="lambda repressor-like DNA-binding domains"/>
    <property type="match status" value="1"/>
</dbReference>
<organism evidence="2 3">
    <name type="scientific">Blautia obeum</name>
    <dbReference type="NCBI Taxonomy" id="40520"/>
    <lineage>
        <taxon>Bacteria</taxon>
        <taxon>Bacillati</taxon>
        <taxon>Bacillota</taxon>
        <taxon>Clostridia</taxon>
        <taxon>Lachnospirales</taxon>
        <taxon>Lachnospiraceae</taxon>
        <taxon>Blautia</taxon>
    </lineage>
</organism>
<evidence type="ECO:0000313" key="3">
    <source>
        <dbReference type="Proteomes" id="UP000284267"/>
    </source>
</evidence>
<dbReference type="InterPro" id="IPR001387">
    <property type="entry name" value="Cro/C1-type_HTH"/>
</dbReference>
<dbReference type="RefSeq" id="WP_118367389.1">
    <property type="nucleotide sequence ID" value="NZ_CABJDZ010000001.1"/>
</dbReference>
<dbReference type="Pfam" id="PF01381">
    <property type="entry name" value="HTH_3"/>
    <property type="match status" value="1"/>
</dbReference>
<dbReference type="PROSITE" id="PS50943">
    <property type="entry name" value="HTH_CROC1"/>
    <property type="match status" value="1"/>
</dbReference>
<name>A0A415HUT0_9FIRM</name>
<dbReference type="SUPFAM" id="SSF47413">
    <property type="entry name" value="lambda repressor-like DNA-binding domains"/>
    <property type="match status" value="1"/>
</dbReference>
<protein>
    <submittedName>
        <fullName evidence="2">XRE family transcriptional regulator</fullName>
    </submittedName>
</protein>
<dbReference type="Proteomes" id="UP000284267">
    <property type="component" value="Unassembled WGS sequence"/>
</dbReference>
<evidence type="ECO:0000313" key="2">
    <source>
        <dbReference type="EMBL" id="RHK97996.1"/>
    </source>
</evidence>
<comment type="caution">
    <text evidence="2">The sequence shown here is derived from an EMBL/GenBank/DDBJ whole genome shotgun (WGS) entry which is preliminary data.</text>
</comment>
<gene>
    <name evidence="2" type="ORF">DW040_01440</name>
</gene>
<evidence type="ECO:0000259" key="1">
    <source>
        <dbReference type="PROSITE" id="PS50943"/>
    </source>
</evidence>
<dbReference type="EMBL" id="QROE01000001">
    <property type="protein sequence ID" value="RHK97996.1"/>
    <property type="molecule type" value="Genomic_DNA"/>
</dbReference>
<dbReference type="CDD" id="cd00093">
    <property type="entry name" value="HTH_XRE"/>
    <property type="match status" value="1"/>
</dbReference>
<dbReference type="InterPro" id="IPR010982">
    <property type="entry name" value="Lambda_DNA-bd_dom_sf"/>
</dbReference>
<feature type="domain" description="HTH cro/C1-type" evidence="1">
    <location>
        <begin position="11"/>
        <end position="65"/>
    </location>
</feature>
<reference evidence="2 3" key="1">
    <citation type="submission" date="2018-08" db="EMBL/GenBank/DDBJ databases">
        <title>A genome reference for cultivated species of the human gut microbiota.</title>
        <authorList>
            <person name="Zou Y."/>
            <person name="Xue W."/>
            <person name="Luo G."/>
        </authorList>
    </citation>
    <scope>NUCLEOTIDE SEQUENCE [LARGE SCALE GENOMIC DNA]</scope>
    <source>
        <strain evidence="2 3">AF39-4</strain>
    </source>
</reference>
<dbReference type="SMART" id="SM00530">
    <property type="entry name" value="HTH_XRE"/>
    <property type="match status" value="1"/>
</dbReference>
<sequence>MEDEKTLKWSLAACRVNAQMTQLEASEKLHMSIATLNGHENEKVKPSYAQLMAYSQLYGVPIGIIDCETRN</sequence>
<dbReference type="GO" id="GO:0003677">
    <property type="term" value="F:DNA binding"/>
    <property type="evidence" value="ECO:0007669"/>
    <property type="project" value="InterPro"/>
</dbReference>
<proteinExistence type="predicted"/>